<gene>
    <name evidence="8" type="primary">flgB</name>
    <name evidence="8" type="ORF">EI547_00025</name>
</gene>
<evidence type="ECO:0000256" key="1">
    <source>
        <dbReference type="ARBA" id="ARBA00004117"/>
    </source>
</evidence>
<sequence length="143" mass="15787">MIDQLESAFNYHQQALGLRQSRHEVLAANIANADTPNYKARDIDFASELKKAVEGGASQPNNNGGLTLSRTSERHMAGTGPAWRGAGSTELLYRIPDQPSLDGNTVDMDRERTQFADNAVRYQAALTIMNRRIQGLKNAMQPE</sequence>
<comment type="similarity">
    <text evidence="2 6">Belongs to the flagella basal body rod proteins family.</text>
</comment>
<name>A0ABR9FT77_9GAMM</name>
<keyword evidence="9" id="KW-1185">Reference proteome</keyword>
<dbReference type="InterPro" id="IPR006300">
    <property type="entry name" value="FlgB"/>
</dbReference>
<protein>
    <recommendedName>
        <fullName evidence="3 6">Flagellar basal body rod protein FlgB</fullName>
    </recommendedName>
</protein>
<comment type="function">
    <text evidence="5 6">Structural component of flagellum, the bacterial motility apparatus. Part of the rod structure of flagellar basal body.</text>
</comment>
<keyword evidence="8" id="KW-0969">Cilium</keyword>
<evidence type="ECO:0000256" key="2">
    <source>
        <dbReference type="ARBA" id="ARBA00009677"/>
    </source>
</evidence>
<comment type="subcellular location">
    <subcellularLocation>
        <location evidence="1 6">Bacterial flagellum basal body</location>
    </subcellularLocation>
</comment>
<accession>A0ABR9FT77</accession>
<evidence type="ECO:0000313" key="9">
    <source>
        <dbReference type="Proteomes" id="UP001645038"/>
    </source>
</evidence>
<evidence type="ECO:0000313" key="8">
    <source>
        <dbReference type="EMBL" id="MBE0461845.1"/>
    </source>
</evidence>
<dbReference type="PIRSF" id="PIRSF002889">
    <property type="entry name" value="Rod_FlgB"/>
    <property type="match status" value="1"/>
</dbReference>
<dbReference type="PROSITE" id="PS00588">
    <property type="entry name" value="FLAGELLA_BB_ROD"/>
    <property type="match status" value="1"/>
</dbReference>
<dbReference type="InterPro" id="IPR001444">
    <property type="entry name" value="Flag_bb_rod_N"/>
</dbReference>
<dbReference type="Proteomes" id="UP001645038">
    <property type="component" value="Unassembled WGS sequence"/>
</dbReference>
<dbReference type="EMBL" id="RRZB01000001">
    <property type="protein sequence ID" value="MBE0461845.1"/>
    <property type="molecule type" value="Genomic_DNA"/>
</dbReference>
<evidence type="ECO:0000256" key="3">
    <source>
        <dbReference type="ARBA" id="ARBA00014376"/>
    </source>
</evidence>
<dbReference type="RefSeq" id="WP_192536416.1">
    <property type="nucleotide sequence ID" value="NZ_JABUZA010000009.1"/>
</dbReference>
<comment type="subunit">
    <text evidence="6">The basal body constitutes a major portion of the flagellar organelle and consists of a number of rings mounted on a central rod.</text>
</comment>
<feature type="domain" description="Flagellar basal body rod protein N-terminal" evidence="7">
    <location>
        <begin position="10"/>
        <end position="39"/>
    </location>
</feature>
<keyword evidence="8" id="KW-0966">Cell projection</keyword>
<keyword evidence="8" id="KW-0282">Flagellum</keyword>
<evidence type="ECO:0000256" key="4">
    <source>
        <dbReference type="ARBA" id="ARBA00023143"/>
    </source>
</evidence>
<reference evidence="8 9" key="1">
    <citation type="submission" date="2020-07" db="EMBL/GenBank/DDBJ databases">
        <title>Halophilic bacteria isolated from french cheeses.</title>
        <authorList>
            <person name="Kothe C.I."/>
            <person name="Farah-Kraiem B."/>
            <person name="Renault P."/>
            <person name="Dridi B."/>
        </authorList>
    </citation>
    <scope>NUCLEOTIDE SEQUENCE [LARGE SCALE GENOMIC DNA]</scope>
    <source>
        <strain evidence="8 9">FME20</strain>
    </source>
</reference>
<dbReference type="InterPro" id="IPR019776">
    <property type="entry name" value="Flagellar_basal_body_rod_CS"/>
</dbReference>
<evidence type="ECO:0000256" key="5">
    <source>
        <dbReference type="ARBA" id="ARBA00024934"/>
    </source>
</evidence>
<evidence type="ECO:0000256" key="6">
    <source>
        <dbReference type="PIRNR" id="PIRNR002889"/>
    </source>
</evidence>
<dbReference type="Pfam" id="PF00460">
    <property type="entry name" value="Flg_bb_rod"/>
    <property type="match status" value="1"/>
</dbReference>
<proteinExistence type="inferred from homology"/>
<dbReference type="PANTHER" id="PTHR30435:SF12">
    <property type="entry name" value="FLAGELLAR BASAL BODY ROD PROTEIN FLGB"/>
    <property type="match status" value="1"/>
</dbReference>
<evidence type="ECO:0000259" key="7">
    <source>
        <dbReference type="Pfam" id="PF00460"/>
    </source>
</evidence>
<comment type="caution">
    <text evidence="8">The sequence shown here is derived from an EMBL/GenBank/DDBJ whole genome shotgun (WGS) entry which is preliminary data.</text>
</comment>
<keyword evidence="4 6" id="KW-0975">Bacterial flagellum</keyword>
<dbReference type="NCBIfam" id="TIGR01396">
    <property type="entry name" value="FlgB"/>
    <property type="match status" value="1"/>
</dbReference>
<dbReference type="PANTHER" id="PTHR30435">
    <property type="entry name" value="FLAGELLAR PROTEIN"/>
    <property type="match status" value="1"/>
</dbReference>
<organism evidence="8 9">
    <name type="scientific">Halomonas colorata</name>
    <dbReference type="NCBI Taxonomy" id="2742615"/>
    <lineage>
        <taxon>Bacteria</taxon>
        <taxon>Pseudomonadati</taxon>
        <taxon>Pseudomonadota</taxon>
        <taxon>Gammaproteobacteria</taxon>
        <taxon>Oceanospirillales</taxon>
        <taxon>Halomonadaceae</taxon>
        <taxon>Halomonas</taxon>
    </lineage>
</organism>